<organism evidence="1 2">
    <name type="scientific">Lasius niger</name>
    <name type="common">Black garden ant</name>
    <dbReference type="NCBI Taxonomy" id="67767"/>
    <lineage>
        <taxon>Eukaryota</taxon>
        <taxon>Metazoa</taxon>
        <taxon>Ecdysozoa</taxon>
        <taxon>Arthropoda</taxon>
        <taxon>Hexapoda</taxon>
        <taxon>Insecta</taxon>
        <taxon>Pterygota</taxon>
        <taxon>Neoptera</taxon>
        <taxon>Endopterygota</taxon>
        <taxon>Hymenoptera</taxon>
        <taxon>Apocrita</taxon>
        <taxon>Aculeata</taxon>
        <taxon>Formicoidea</taxon>
        <taxon>Formicidae</taxon>
        <taxon>Formicinae</taxon>
        <taxon>Lasius</taxon>
        <taxon>Lasius</taxon>
    </lineage>
</organism>
<dbReference type="SUPFAM" id="SSF56672">
    <property type="entry name" value="DNA/RNA polymerases"/>
    <property type="match status" value="1"/>
</dbReference>
<evidence type="ECO:0000313" key="2">
    <source>
        <dbReference type="Proteomes" id="UP000036403"/>
    </source>
</evidence>
<dbReference type="Proteomes" id="UP000036403">
    <property type="component" value="Unassembled WGS sequence"/>
</dbReference>
<dbReference type="InterPro" id="IPR043502">
    <property type="entry name" value="DNA/RNA_pol_sf"/>
</dbReference>
<dbReference type="PaxDb" id="67767-A0A0J7K7M1"/>
<evidence type="ECO:0008006" key="3">
    <source>
        <dbReference type="Google" id="ProtNLM"/>
    </source>
</evidence>
<name>A0A0J7K7M1_LASNI</name>
<dbReference type="STRING" id="67767.A0A0J7K7M1"/>
<dbReference type="InterPro" id="IPR008042">
    <property type="entry name" value="Retrotrans_Pao"/>
</dbReference>
<evidence type="ECO:0000313" key="1">
    <source>
        <dbReference type="EMBL" id="KMQ86254.1"/>
    </source>
</evidence>
<dbReference type="Pfam" id="PF05380">
    <property type="entry name" value="Peptidase_A17"/>
    <property type="match status" value="1"/>
</dbReference>
<protein>
    <recommendedName>
        <fullName evidence="3">Gag-pol polyprotein</fullName>
    </recommendedName>
</protein>
<keyword evidence="2" id="KW-1185">Reference proteome</keyword>
<comment type="caution">
    <text evidence="1">The sequence shown here is derived from an EMBL/GenBank/DDBJ whole genome shotgun (WGS) entry which is preliminary data.</text>
</comment>
<dbReference type="OrthoDB" id="5985232at2759"/>
<dbReference type="EMBL" id="LBMM01012376">
    <property type="protein sequence ID" value="KMQ86254.1"/>
    <property type="molecule type" value="Genomic_DNA"/>
</dbReference>
<dbReference type="AlphaFoldDB" id="A0A0J7K7M1"/>
<dbReference type="PANTHER" id="PTHR47331">
    <property type="entry name" value="PHD-TYPE DOMAIN-CONTAINING PROTEIN"/>
    <property type="match status" value="1"/>
</dbReference>
<proteinExistence type="predicted"/>
<accession>A0A0J7K7M1</accession>
<dbReference type="GO" id="GO:0071897">
    <property type="term" value="P:DNA biosynthetic process"/>
    <property type="evidence" value="ECO:0007669"/>
    <property type="project" value="UniProtKB-ARBA"/>
</dbReference>
<gene>
    <name evidence="1" type="ORF">RF55_14807</name>
</gene>
<sequence>MVHPEDRDLQRILWRKMEENKFQLNTVTYGLTCAPYLAIRVLRQLANNEESRFSLGAETLCRDIYMDDVLTGASTVEVDYRLREQVSSLCMAGGFPLRKWAANHVALLDGVPLEHRLQLSADALLPSADHSVLGLRWSPATDDFALTVRRSTGVPSTKRTILSQTARLFDPLGWLAPIIIRAKFIIQAAWLHRLEGRPVGRRGGDNIDESGGASPGGADSDTTLVLWQSYKPHRSPRVFGCLRASLRRRRLPSSD</sequence>
<reference evidence="1 2" key="1">
    <citation type="submission" date="2015-04" db="EMBL/GenBank/DDBJ databases">
        <title>Lasius niger genome sequencing.</title>
        <authorList>
            <person name="Konorov E.A."/>
            <person name="Nikitin M.A."/>
            <person name="Kirill M.V."/>
            <person name="Chang P."/>
        </authorList>
    </citation>
    <scope>NUCLEOTIDE SEQUENCE [LARGE SCALE GENOMIC DNA]</scope>
    <source>
        <tissue evidence="1">Whole</tissue>
    </source>
</reference>